<evidence type="ECO:0000256" key="1">
    <source>
        <dbReference type="SAM" id="Phobius"/>
    </source>
</evidence>
<protein>
    <submittedName>
        <fullName evidence="3">Glycosyltransferase</fullName>
    </submittedName>
</protein>
<keyword evidence="1" id="KW-1133">Transmembrane helix</keyword>
<dbReference type="InterPro" id="IPR029044">
    <property type="entry name" value="Nucleotide-diphossugar_trans"/>
</dbReference>
<evidence type="ECO:0000259" key="2">
    <source>
        <dbReference type="Pfam" id="PF00535"/>
    </source>
</evidence>
<reference evidence="3" key="1">
    <citation type="submission" date="2019-10" db="EMBL/GenBank/DDBJ databases">
        <title>Draft genome sequence of Panacibacter sp. KCS-6.</title>
        <authorList>
            <person name="Yim K.J."/>
        </authorList>
    </citation>
    <scope>NUCLEOTIDE SEQUENCE</scope>
    <source>
        <strain evidence="3">KCS-6</strain>
    </source>
</reference>
<feature type="transmembrane region" description="Helical" evidence="1">
    <location>
        <begin position="272"/>
        <end position="296"/>
    </location>
</feature>
<dbReference type="Gene3D" id="3.90.550.10">
    <property type="entry name" value="Spore Coat Polysaccharide Biosynthesis Protein SpsA, Chain A"/>
    <property type="match status" value="1"/>
</dbReference>
<name>A0A8J8FD03_9BACT</name>
<keyword evidence="4" id="KW-1185">Reference proteome</keyword>
<dbReference type="InterPro" id="IPR001173">
    <property type="entry name" value="Glyco_trans_2-like"/>
</dbReference>
<dbReference type="AlphaFoldDB" id="A0A8J8FD03"/>
<keyword evidence="1" id="KW-0812">Transmembrane</keyword>
<dbReference type="PANTHER" id="PTHR43179:SF7">
    <property type="entry name" value="RHAMNOSYLTRANSFERASE WBBL"/>
    <property type="match status" value="1"/>
</dbReference>
<gene>
    <name evidence="3" type="ORF">GD597_02545</name>
</gene>
<dbReference type="Proteomes" id="UP000598971">
    <property type="component" value="Unassembled WGS sequence"/>
</dbReference>
<feature type="domain" description="Glycosyltransferase 2-like" evidence="2">
    <location>
        <begin position="5"/>
        <end position="116"/>
    </location>
</feature>
<feature type="transmembrane region" description="Helical" evidence="1">
    <location>
        <begin position="316"/>
        <end position="333"/>
    </location>
</feature>
<sequence length="336" mass="38405">MLQLSIVIVNYRSANYIIDCLSSAFKFASAQQYEWIIVDNHSQDHSRQLITAQFPMVHWIDMGYNAGFARANNQGIRQAKTSMVLLLNPDTLIIDDAIENCMLRMQQNQECIAAAVQLLNPDGSPQITGNFFMKGGLNHLLPLPYLGAFLRKIAFAANVKKTNVQRAGIAEKADWINGAFLMVKQTAIDKAGLLDEDFFLYAEEIEWCSRLGKYGILMVFGDLFTTHLQGESINSATNSADKGYFNLYDKKGLQLMVSNHVRIRKQFGVGWFLVHLLVFTFEIPLFFVCSFFHHLLRLKNPLSQWQLIKQYTKNVFILWQLSPVIVANTPHFYKMF</sequence>
<keyword evidence="1" id="KW-0472">Membrane</keyword>
<dbReference type="SUPFAM" id="SSF53448">
    <property type="entry name" value="Nucleotide-diphospho-sugar transferases"/>
    <property type="match status" value="1"/>
</dbReference>
<proteinExistence type="predicted"/>
<dbReference type="Pfam" id="PF00535">
    <property type="entry name" value="Glycos_transf_2"/>
    <property type="match status" value="1"/>
</dbReference>
<dbReference type="EMBL" id="WHPF01000002">
    <property type="protein sequence ID" value="NNV54323.1"/>
    <property type="molecule type" value="Genomic_DNA"/>
</dbReference>
<dbReference type="PANTHER" id="PTHR43179">
    <property type="entry name" value="RHAMNOSYLTRANSFERASE WBBL"/>
    <property type="match status" value="1"/>
</dbReference>
<evidence type="ECO:0000313" key="4">
    <source>
        <dbReference type="Proteomes" id="UP000598971"/>
    </source>
</evidence>
<organism evidence="3 4">
    <name type="scientific">Limnovirga soli</name>
    <dbReference type="NCBI Taxonomy" id="2656915"/>
    <lineage>
        <taxon>Bacteria</taxon>
        <taxon>Pseudomonadati</taxon>
        <taxon>Bacteroidota</taxon>
        <taxon>Chitinophagia</taxon>
        <taxon>Chitinophagales</taxon>
        <taxon>Chitinophagaceae</taxon>
        <taxon>Limnovirga</taxon>
    </lineage>
</organism>
<accession>A0A8J8FD03</accession>
<comment type="caution">
    <text evidence="3">The sequence shown here is derived from an EMBL/GenBank/DDBJ whole genome shotgun (WGS) entry which is preliminary data.</text>
</comment>
<evidence type="ECO:0000313" key="3">
    <source>
        <dbReference type="EMBL" id="NNV54323.1"/>
    </source>
</evidence>
<dbReference type="CDD" id="cd04186">
    <property type="entry name" value="GT_2_like_c"/>
    <property type="match status" value="1"/>
</dbReference>